<dbReference type="Pfam" id="PF01799">
    <property type="entry name" value="Fer2_2"/>
    <property type="match status" value="1"/>
</dbReference>
<dbReference type="PROSITE" id="PS51085">
    <property type="entry name" value="2FE2S_FER_2"/>
    <property type="match status" value="1"/>
</dbReference>
<dbReference type="Pfam" id="PF02738">
    <property type="entry name" value="MoCoBD_1"/>
    <property type="match status" value="1"/>
</dbReference>
<dbReference type="InterPro" id="IPR002888">
    <property type="entry name" value="2Fe-2S-bd"/>
</dbReference>
<dbReference type="Gene3D" id="3.90.1170.50">
    <property type="entry name" value="Aldehyde oxidase/xanthine dehydrogenase, a/b hammerhead"/>
    <property type="match status" value="1"/>
</dbReference>
<evidence type="ECO:0000259" key="6">
    <source>
        <dbReference type="PROSITE" id="PS51085"/>
    </source>
</evidence>
<dbReference type="PANTHER" id="PTHR11908">
    <property type="entry name" value="XANTHINE DEHYDROGENASE"/>
    <property type="match status" value="1"/>
</dbReference>
<dbReference type="SUPFAM" id="SSF54292">
    <property type="entry name" value="2Fe-2S ferredoxin-like"/>
    <property type="match status" value="1"/>
</dbReference>
<dbReference type="GO" id="GO:0016491">
    <property type="term" value="F:oxidoreductase activity"/>
    <property type="evidence" value="ECO:0007669"/>
    <property type="project" value="UniProtKB-KW"/>
</dbReference>
<dbReference type="Gene3D" id="3.30.365.10">
    <property type="entry name" value="Aldehyde oxidase/xanthine dehydrogenase, molybdopterin binding domain"/>
    <property type="match status" value="4"/>
</dbReference>
<evidence type="ECO:0000256" key="1">
    <source>
        <dbReference type="ARBA" id="ARBA00006849"/>
    </source>
</evidence>
<evidence type="ECO:0000256" key="4">
    <source>
        <dbReference type="ARBA" id="ARBA00023002"/>
    </source>
</evidence>
<dbReference type="RefSeq" id="WP_120788345.1">
    <property type="nucleotide sequence ID" value="NZ_CP032624.1"/>
</dbReference>
<dbReference type="KEGG" id="gry:D7I44_04265"/>
<dbReference type="InterPro" id="IPR000674">
    <property type="entry name" value="Ald_Oxase/Xan_DH_a/b"/>
</dbReference>
<protein>
    <submittedName>
        <fullName evidence="7">Aldehyde oxidase</fullName>
    </submittedName>
</protein>
<dbReference type="Pfam" id="PF20256">
    <property type="entry name" value="MoCoBD_2"/>
    <property type="match status" value="1"/>
</dbReference>
<keyword evidence="2" id="KW-0500">Molybdenum</keyword>
<dbReference type="PANTHER" id="PTHR11908:SF132">
    <property type="entry name" value="ALDEHYDE OXIDASE 1-RELATED"/>
    <property type="match status" value="1"/>
</dbReference>
<dbReference type="OrthoDB" id="9758509at2"/>
<dbReference type="GO" id="GO:0005506">
    <property type="term" value="F:iron ion binding"/>
    <property type="evidence" value="ECO:0007669"/>
    <property type="project" value="InterPro"/>
</dbReference>
<dbReference type="Pfam" id="PF00111">
    <property type="entry name" value="Fer2"/>
    <property type="match status" value="1"/>
</dbReference>
<dbReference type="InterPro" id="IPR036010">
    <property type="entry name" value="2Fe-2S_ferredoxin-like_sf"/>
</dbReference>
<dbReference type="Gene3D" id="1.10.150.120">
    <property type="entry name" value="[2Fe-2S]-binding domain"/>
    <property type="match status" value="1"/>
</dbReference>
<dbReference type="GO" id="GO:0051537">
    <property type="term" value="F:2 iron, 2 sulfur cluster binding"/>
    <property type="evidence" value="ECO:0007669"/>
    <property type="project" value="InterPro"/>
</dbReference>
<gene>
    <name evidence="7" type="ORF">D7I44_04265</name>
</gene>
<comment type="similarity">
    <text evidence="1">Belongs to the xanthine dehydrogenase family.</text>
</comment>
<dbReference type="SUPFAM" id="SSF47741">
    <property type="entry name" value="CO dehydrogenase ISP C-domain like"/>
    <property type="match status" value="1"/>
</dbReference>
<organism evidence="7 8">
    <name type="scientific">Gryllotalpicola protaetiae</name>
    <dbReference type="NCBI Taxonomy" id="2419771"/>
    <lineage>
        <taxon>Bacteria</taxon>
        <taxon>Bacillati</taxon>
        <taxon>Actinomycetota</taxon>
        <taxon>Actinomycetes</taxon>
        <taxon>Micrococcales</taxon>
        <taxon>Microbacteriaceae</taxon>
        <taxon>Gryllotalpicola</taxon>
    </lineage>
</organism>
<keyword evidence="8" id="KW-1185">Reference proteome</keyword>
<dbReference type="PROSITE" id="PS00197">
    <property type="entry name" value="2FE2S_FER_1"/>
    <property type="match status" value="1"/>
</dbReference>
<dbReference type="Proteomes" id="UP000275069">
    <property type="component" value="Chromosome"/>
</dbReference>
<dbReference type="InterPro" id="IPR006058">
    <property type="entry name" value="2Fe2S_fd_BS"/>
</dbReference>
<dbReference type="InterPro" id="IPR037165">
    <property type="entry name" value="AldOxase/xan_DH_Mopterin-bd_sf"/>
</dbReference>
<dbReference type="InterPro" id="IPR012675">
    <property type="entry name" value="Beta-grasp_dom_sf"/>
</dbReference>
<dbReference type="InterPro" id="IPR008274">
    <property type="entry name" value="AldOxase/xan_DH_MoCoBD1"/>
</dbReference>
<sequence>MRFTVNGSPEEYEPQPGQVLRTVLRGLGHYDVKRGCDAGDCGACTVLLDGQAVNSCIIPAHRADGHEVTTAHGLGTSEELAPVQERFVAAGGFQCGYCTAGFVVAASTLGDDELADLPQALKGNLCRCTGYRAIGDAVVGARNTAPAGISNGDAAYGQPIAPPAARRVVAGEEAYTLDVEPPAGLLHVAVLGSPHAHARVVHLDASRALALPGVRAVLTAADSPTVRFSTARHEHRGDDPDDTVVIDTVMRFRGQRVAAVVAESRRIAEQACTLIEVGYELIPAVYDPDEARRPGAPALHPGRTAGDRVDDASRNLVISFDDGERADEVDAALASAAQRYTGTFETHRVTHIALETPGARGWVDADGRYVIRTSTQVPFLVRAELAHIFGLETEQLRVLTGRVGGGFGGKQELLVEDLVLLAMLKTGAPVEYELTRADTLTVTPTRHPMRLTVSIAADADGRFTALDLDVLADAGAYGNHTRGVLHHAVTESTELYRWGAKRVHVEGVYTNNVPSGAFRGYGLGQVMFAIESAIDELALRLGVAPAELRRRNMITADDGFGGGVQGDLEIGSYGLDQCLDWVEEQLELSAAASWEPRGLPLAPVSRPAGPEWAEGTGLALAMIATLPPRGHFAEAAVSVEASGRYLVSVGTSEFGNGTTTAHVQFAATALNTDAARVAIRQSDTDVTGYDTGAFGSAGTVVAGRAVHSAALGLRERLVTAGAELLGVPAASCSLDRDGVIGPGGGRIGFDALVAALAPRTGQVTQKASNDGTPRSVAFNVQGFRVAVSRATGEVRILQSVHAADAGTVINPEQLRGQLEGGVAQAIGSTLYEHLIVRGGVVETPVLRQYHIPQYADLPLTEVFFADTYDLLGPRGAKSMSEAPYNPVAPALANAIRDALGVRPHSTQLTRDAVWALARGEDS</sequence>
<evidence type="ECO:0000256" key="2">
    <source>
        <dbReference type="ARBA" id="ARBA00022505"/>
    </source>
</evidence>
<dbReference type="InterPro" id="IPR016208">
    <property type="entry name" value="Ald_Oxase/xanthine_DH-like"/>
</dbReference>
<feature type="domain" description="2Fe-2S ferredoxin-type" evidence="6">
    <location>
        <begin position="1"/>
        <end position="74"/>
    </location>
</feature>
<evidence type="ECO:0000256" key="5">
    <source>
        <dbReference type="ARBA" id="ARBA00023004"/>
    </source>
</evidence>
<reference evidence="7 8" key="1">
    <citation type="submission" date="2018-09" db="EMBL/GenBank/DDBJ databases">
        <title>Genome sequencing of strain 2DFW10M-5.</title>
        <authorList>
            <person name="Heo J."/>
            <person name="Kim S.-J."/>
            <person name="Kwon S.-W."/>
        </authorList>
    </citation>
    <scope>NUCLEOTIDE SEQUENCE [LARGE SCALE GENOMIC DNA]</scope>
    <source>
        <strain evidence="7 8">2DFW10M-5</strain>
    </source>
</reference>
<name>A0A387BWV2_9MICO</name>
<dbReference type="CDD" id="cd00207">
    <property type="entry name" value="fer2"/>
    <property type="match status" value="1"/>
</dbReference>
<evidence type="ECO:0000313" key="7">
    <source>
        <dbReference type="EMBL" id="AYG02811.1"/>
    </source>
</evidence>
<dbReference type="EMBL" id="CP032624">
    <property type="protein sequence ID" value="AYG02811.1"/>
    <property type="molecule type" value="Genomic_DNA"/>
</dbReference>
<dbReference type="SMART" id="SM01008">
    <property type="entry name" value="Ald_Xan_dh_C"/>
    <property type="match status" value="1"/>
</dbReference>
<keyword evidence="5" id="KW-0408">Iron</keyword>
<dbReference type="Pfam" id="PF01315">
    <property type="entry name" value="Ald_Xan_dh_C"/>
    <property type="match status" value="1"/>
</dbReference>
<proteinExistence type="inferred from homology"/>
<dbReference type="SUPFAM" id="SSF56003">
    <property type="entry name" value="Molybdenum cofactor-binding domain"/>
    <property type="match status" value="1"/>
</dbReference>
<evidence type="ECO:0000256" key="3">
    <source>
        <dbReference type="ARBA" id="ARBA00022723"/>
    </source>
</evidence>
<dbReference type="InterPro" id="IPR046867">
    <property type="entry name" value="AldOxase/xan_DH_MoCoBD2"/>
</dbReference>
<dbReference type="InterPro" id="IPR001041">
    <property type="entry name" value="2Fe-2S_ferredoxin-type"/>
</dbReference>
<dbReference type="InterPro" id="IPR036856">
    <property type="entry name" value="Ald_Oxase/Xan_DH_a/b_sf"/>
</dbReference>
<keyword evidence="3" id="KW-0479">Metal-binding</keyword>
<evidence type="ECO:0000313" key="8">
    <source>
        <dbReference type="Proteomes" id="UP000275069"/>
    </source>
</evidence>
<dbReference type="SUPFAM" id="SSF54665">
    <property type="entry name" value="CO dehydrogenase molybdoprotein N-domain-like"/>
    <property type="match status" value="1"/>
</dbReference>
<accession>A0A387BWV2</accession>
<dbReference type="AlphaFoldDB" id="A0A387BWV2"/>
<dbReference type="Gene3D" id="3.10.20.30">
    <property type="match status" value="1"/>
</dbReference>
<keyword evidence="4" id="KW-0560">Oxidoreductase</keyword>
<dbReference type="InterPro" id="IPR036884">
    <property type="entry name" value="2Fe-2S-bd_dom_sf"/>
</dbReference>